<feature type="transmembrane region" description="Helical" evidence="1">
    <location>
        <begin position="75"/>
        <end position="93"/>
    </location>
</feature>
<gene>
    <name evidence="2" type="ORF">HMPREF0620_0534</name>
</gene>
<organism evidence="2 3">
    <name type="scientific">Parascardovia denticolens DSM 10105 = JCM 12538</name>
    <dbReference type="NCBI Taxonomy" id="864564"/>
    <lineage>
        <taxon>Bacteria</taxon>
        <taxon>Bacillati</taxon>
        <taxon>Actinomycetota</taxon>
        <taxon>Actinomycetes</taxon>
        <taxon>Bifidobacteriales</taxon>
        <taxon>Bifidobacteriaceae</taxon>
        <taxon>Parascardovia</taxon>
    </lineage>
</organism>
<dbReference type="InterPro" id="IPR006938">
    <property type="entry name" value="DUF624"/>
</dbReference>
<comment type="caution">
    <text evidence="2">The sequence shown here is derived from an EMBL/GenBank/DDBJ whole genome shotgun (WGS) entry which is preliminary data.</text>
</comment>
<evidence type="ECO:0000313" key="2">
    <source>
        <dbReference type="EMBL" id="EFT83529.1"/>
    </source>
</evidence>
<dbReference type="eggNOG" id="COG5578">
    <property type="taxonomic scope" value="Bacteria"/>
</dbReference>
<sequence length="208" mass="23615">MGHFFDQDSGFMRALWWFTDVVLINLYLLIASIPVVTIGAAITAAYDTARRSQEDRGGLTGNYSRSFVRNFKQSTIIWLPFALMGAGLVYSWLVLRIPALLPFKVVLTLVWLFGFWWVFPVQSRLENSVGSTVKNAYIFSISYLGTTLGIAAIDAFCLFLLWASVRYWIQSVFFLAVMGPGMMVALHVPLIEKALQPYTNPNRNRRKK</sequence>
<dbReference type="AlphaFoldDB" id="E6K148"/>
<protein>
    <recommendedName>
        <fullName evidence="4">DUF624 domain-containing protein</fullName>
    </recommendedName>
</protein>
<dbReference type="PATRIC" id="fig|864564.6.peg.1176"/>
<feature type="transmembrane region" description="Helical" evidence="1">
    <location>
        <begin position="168"/>
        <end position="188"/>
    </location>
</feature>
<keyword evidence="1" id="KW-1133">Transmembrane helix</keyword>
<keyword evidence="1" id="KW-0812">Transmembrane</keyword>
<feature type="transmembrane region" description="Helical" evidence="1">
    <location>
        <begin position="140"/>
        <end position="162"/>
    </location>
</feature>
<dbReference type="RefSeq" id="WP_006288935.1">
    <property type="nucleotide sequence ID" value="NZ_AP012333.1"/>
</dbReference>
<dbReference type="Pfam" id="PF04854">
    <property type="entry name" value="DUF624"/>
    <property type="match status" value="1"/>
</dbReference>
<dbReference type="HOGENOM" id="CLU_081578_2_2_11"/>
<name>E6K148_PARDN</name>
<dbReference type="EMBL" id="AEON01000001">
    <property type="protein sequence ID" value="EFT83529.1"/>
    <property type="molecule type" value="Genomic_DNA"/>
</dbReference>
<evidence type="ECO:0000256" key="1">
    <source>
        <dbReference type="SAM" id="Phobius"/>
    </source>
</evidence>
<reference evidence="2 3" key="1">
    <citation type="submission" date="2010-12" db="EMBL/GenBank/DDBJ databases">
        <authorList>
            <person name="Muzny D."/>
            <person name="Qin X."/>
            <person name="Buhay C."/>
            <person name="Dugan-Rocha S."/>
            <person name="Ding Y."/>
            <person name="Chen G."/>
            <person name="Hawes A."/>
            <person name="Holder M."/>
            <person name="Jhangiani S."/>
            <person name="Johnson A."/>
            <person name="Khan Z."/>
            <person name="Li Z."/>
            <person name="Liu W."/>
            <person name="Liu X."/>
            <person name="Perez L."/>
            <person name="Shen H."/>
            <person name="Wang Q."/>
            <person name="Watt J."/>
            <person name="Xi L."/>
            <person name="Xin Y."/>
            <person name="Zhou J."/>
            <person name="Deng J."/>
            <person name="Jiang H."/>
            <person name="Liu Y."/>
            <person name="Qu J."/>
            <person name="Song X.-Z."/>
            <person name="Zhang L."/>
            <person name="Villasana D."/>
            <person name="Johnson A."/>
            <person name="Liu J."/>
            <person name="Liyanage D."/>
            <person name="Lorensuhewa L."/>
            <person name="Robinson T."/>
            <person name="Song A."/>
            <person name="Song B.-B."/>
            <person name="Dinh H."/>
            <person name="Thornton R."/>
            <person name="Coyle M."/>
            <person name="Francisco L."/>
            <person name="Jackson L."/>
            <person name="Javaid M."/>
            <person name="Korchina V."/>
            <person name="Kovar C."/>
            <person name="Mata R."/>
            <person name="Mathew T."/>
            <person name="Ngo R."/>
            <person name="Nguyen L."/>
            <person name="Nguyen N."/>
            <person name="Okwuonu G."/>
            <person name="Ongeri F."/>
            <person name="Pham C."/>
            <person name="Simmons D."/>
            <person name="Wilczek-Boney K."/>
            <person name="Hale W."/>
            <person name="Jakkamsetti A."/>
            <person name="Pham P."/>
            <person name="Ruth R."/>
            <person name="San Lucas F."/>
            <person name="Warren J."/>
            <person name="Zhang J."/>
            <person name="Zhao Z."/>
            <person name="Zhou C."/>
            <person name="Zhu D."/>
            <person name="Lee S."/>
            <person name="Bess C."/>
            <person name="Blankenburg K."/>
            <person name="Forbes L."/>
            <person name="Fu Q."/>
            <person name="Gubbala S."/>
            <person name="Hirani K."/>
            <person name="Jayaseelan J.C."/>
            <person name="Lara F."/>
            <person name="Munidasa M."/>
            <person name="Palculict T."/>
            <person name="Patil S."/>
            <person name="Pu L.-L."/>
            <person name="Saada N."/>
            <person name="Tang L."/>
            <person name="Weissenberger G."/>
            <person name="Zhu Y."/>
            <person name="Hemphill L."/>
            <person name="Shang Y."/>
            <person name="Youmans B."/>
            <person name="Ayvaz T."/>
            <person name="Ross M."/>
            <person name="Santibanez J."/>
            <person name="Aqrawi P."/>
            <person name="Gross S."/>
            <person name="Joshi V."/>
            <person name="Fowler G."/>
            <person name="Nazareth L."/>
            <person name="Reid J."/>
            <person name="Worley K."/>
            <person name="Petrosino J."/>
            <person name="Highlander S."/>
            <person name="Gibbs R."/>
        </authorList>
    </citation>
    <scope>NUCLEOTIDE SEQUENCE [LARGE SCALE GENOMIC DNA]</scope>
    <source>
        <strain evidence="2 3">DSM 10105</strain>
    </source>
</reference>
<proteinExistence type="predicted"/>
<keyword evidence="1" id="KW-0472">Membrane</keyword>
<dbReference type="KEGG" id="pdo:PSDT_1081"/>
<evidence type="ECO:0000313" key="3">
    <source>
        <dbReference type="Proteomes" id="UP000004946"/>
    </source>
</evidence>
<feature type="transmembrane region" description="Helical" evidence="1">
    <location>
        <begin position="22"/>
        <end position="46"/>
    </location>
</feature>
<feature type="transmembrane region" description="Helical" evidence="1">
    <location>
        <begin position="99"/>
        <end position="119"/>
    </location>
</feature>
<accession>E6K148</accession>
<keyword evidence="3" id="KW-1185">Reference proteome</keyword>
<evidence type="ECO:0008006" key="4">
    <source>
        <dbReference type="Google" id="ProtNLM"/>
    </source>
</evidence>
<dbReference type="Proteomes" id="UP000004946">
    <property type="component" value="Chromosome"/>
</dbReference>